<dbReference type="InterPro" id="IPR007948">
    <property type="entry name" value="DUF736"/>
</dbReference>
<comment type="caution">
    <text evidence="1">The sequence shown here is derived from an EMBL/GenBank/DDBJ whole genome shotgun (WGS) entry which is preliminary data.</text>
</comment>
<sequence>MEIGRFIKTAEGFEGRLRTLGLDLALRLVASGAEPGGKAPDWLVLGMDPVGGDDAPPPFGAAWSHSREDGRMVLALRLDCPTLARPLRANLVASSGNPNLHVLLWSRQRALRLAEAVQ</sequence>
<keyword evidence="2" id="KW-1185">Reference proteome</keyword>
<proteinExistence type="predicted"/>
<evidence type="ECO:0000313" key="1">
    <source>
        <dbReference type="EMBL" id="MFC3670140.1"/>
    </source>
</evidence>
<gene>
    <name evidence="1" type="ORF">ACFOOT_01760</name>
</gene>
<dbReference type="RefSeq" id="WP_191324995.1">
    <property type="nucleotide sequence ID" value="NZ_BMZP01000013.1"/>
</dbReference>
<dbReference type="Pfam" id="PF05284">
    <property type="entry name" value="DUF736"/>
    <property type="match status" value="1"/>
</dbReference>
<dbReference type="EMBL" id="JBHRYE010000003">
    <property type="protein sequence ID" value="MFC3670140.1"/>
    <property type="molecule type" value="Genomic_DNA"/>
</dbReference>
<reference evidence="2" key="1">
    <citation type="journal article" date="2019" name="Int. J. Syst. Evol. Microbiol.">
        <title>The Global Catalogue of Microorganisms (GCM) 10K type strain sequencing project: providing services to taxonomists for standard genome sequencing and annotation.</title>
        <authorList>
            <consortium name="The Broad Institute Genomics Platform"/>
            <consortium name="The Broad Institute Genome Sequencing Center for Infectious Disease"/>
            <person name="Wu L."/>
            <person name="Ma J."/>
        </authorList>
    </citation>
    <scope>NUCLEOTIDE SEQUENCE [LARGE SCALE GENOMIC DNA]</scope>
    <source>
        <strain evidence="2">KCTC 42224</strain>
    </source>
</reference>
<name>A0ABV7UYD2_9SPHN</name>
<evidence type="ECO:0000313" key="2">
    <source>
        <dbReference type="Proteomes" id="UP001595683"/>
    </source>
</evidence>
<organism evidence="1 2">
    <name type="scientific">Novosphingobium pokkalii</name>
    <dbReference type="NCBI Taxonomy" id="1770194"/>
    <lineage>
        <taxon>Bacteria</taxon>
        <taxon>Pseudomonadati</taxon>
        <taxon>Pseudomonadota</taxon>
        <taxon>Alphaproteobacteria</taxon>
        <taxon>Sphingomonadales</taxon>
        <taxon>Sphingomonadaceae</taxon>
        <taxon>Novosphingobium</taxon>
    </lineage>
</organism>
<accession>A0ABV7UYD2</accession>
<dbReference type="Proteomes" id="UP001595683">
    <property type="component" value="Unassembled WGS sequence"/>
</dbReference>
<protein>
    <submittedName>
        <fullName evidence="1">DUF736 domain-containing protein</fullName>
    </submittedName>
</protein>